<evidence type="ECO:0000256" key="6">
    <source>
        <dbReference type="SAM" id="Phobius"/>
    </source>
</evidence>
<evidence type="ECO:0000256" key="3">
    <source>
        <dbReference type="ARBA" id="ARBA00022692"/>
    </source>
</evidence>
<feature type="transmembrane region" description="Helical" evidence="6">
    <location>
        <begin position="160"/>
        <end position="183"/>
    </location>
</feature>
<evidence type="ECO:0000256" key="2">
    <source>
        <dbReference type="ARBA" id="ARBA00022475"/>
    </source>
</evidence>
<feature type="transmembrane region" description="Helical" evidence="6">
    <location>
        <begin position="51"/>
        <end position="74"/>
    </location>
</feature>
<comment type="caution">
    <text evidence="7">The sequence shown here is derived from an EMBL/GenBank/DDBJ whole genome shotgun (WGS) entry which is preliminary data.</text>
</comment>
<proteinExistence type="predicted"/>
<feature type="transmembrane region" description="Helical" evidence="6">
    <location>
        <begin position="341"/>
        <end position="361"/>
    </location>
</feature>
<sequence>MTSVAERARGAAQRAQNKAMDTFWDLRRRRPAVDHLVRAAERYSDQKGSQLAGAVTYFAFLSFFPLLALAFAVVGHLTAVDVELRQYLEQVLEDVLPGLSQRLPVDQIAQARLGASLIGALGLLYAGLNSVASLREALHAVWLRSLRQGPNYVVRKASDLLVMLGLGTALLLTVAFTSVAQTATQWVLSLISLDGSVVAGLTLRLLAVAIAVGMNMLIFVLVFSLLSGEGRLTRPMWRGALIGAVGFEIIKSAAAMLLAGTLSNPVYASFAVLVGLLVWINLVMRLVMFSAAWTATWLSSPPPYTGTLPLPEASGMDWTRRVEVLRLPPRELAERRLAQRILAALVATAAASVTAGAAAVLTRSEEERRG</sequence>
<dbReference type="AlphaFoldDB" id="A0A918X998"/>
<comment type="subcellular location">
    <subcellularLocation>
        <location evidence="1">Cell membrane</location>
        <topology evidence="1">Multi-pass membrane protein</topology>
    </subcellularLocation>
</comment>
<feature type="transmembrane region" description="Helical" evidence="6">
    <location>
        <begin position="266"/>
        <end position="284"/>
    </location>
</feature>
<evidence type="ECO:0000256" key="4">
    <source>
        <dbReference type="ARBA" id="ARBA00022989"/>
    </source>
</evidence>
<reference evidence="7 8" key="1">
    <citation type="journal article" date="2014" name="Int. J. Syst. Evol. Microbiol.">
        <title>Complete genome sequence of Corynebacterium casei LMG S-19264T (=DSM 44701T), isolated from a smear-ripened cheese.</title>
        <authorList>
            <consortium name="US DOE Joint Genome Institute (JGI-PGF)"/>
            <person name="Walter F."/>
            <person name="Albersmeier A."/>
            <person name="Kalinowski J."/>
            <person name="Ruckert C."/>
        </authorList>
    </citation>
    <scope>NUCLEOTIDE SEQUENCE [LARGE SCALE GENOMIC DNA]</scope>
    <source>
        <strain evidence="7 8">KCTC 19473</strain>
    </source>
</reference>
<dbReference type="Pfam" id="PF03631">
    <property type="entry name" value="Virul_fac_BrkB"/>
    <property type="match status" value="1"/>
</dbReference>
<protein>
    <submittedName>
        <fullName evidence="7">Membrane protein</fullName>
    </submittedName>
</protein>
<evidence type="ECO:0000256" key="5">
    <source>
        <dbReference type="ARBA" id="ARBA00023136"/>
    </source>
</evidence>
<feature type="transmembrane region" description="Helical" evidence="6">
    <location>
        <begin position="109"/>
        <end position="128"/>
    </location>
</feature>
<evidence type="ECO:0000256" key="1">
    <source>
        <dbReference type="ARBA" id="ARBA00004651"/>
    </source>
</evidence>
<evidence type="ECO:0000313" key="7">
    <source>
        <dbReference type="EMBL" id="GHD19073.1"/>
    </source>
</evidence>
<dbReference type="PANTHER" id="PTHR30213:SF1">
    <property type="entry name" value="INNER MEMBRANE PROTEIN YHJD"/>
    <property type="match status" value="1"/>
</dbReference>
<dbReference type="PANTHER" id="PTHR30213">
    <property type="entry name" value="INNER MEMBRANE PROTEIN YHJD"/>
    <property type="match status" value="1"/>
</dbReference>
<keyword evidence="3 6" id="KW-0812">Transmembrane</keyword>
<keyword evidence="2" id="KW-1003">Cell membrane</keyword>
<accession>A0A918X998</accession>
<keyword evidence="8" id="KW-1185">Reference proteome</keyword>
<name>A0A918X998_9ACTN</name>
<dbReference type="RefSeq" id="WP_026115450.1">
    <property type="nucleotide sequence ID" value="NZ_BMXL01000003.1"/>
</dbReference>
<keyword evidence="4 6" id="KW-1133">Transmembrane helix</keyword>
<dbReference type="EMBL" id="BMXL01000003">
    <property type="protein sequence ID" value="GHD19073.1"/>
    <property type="molecule type" value="Genomic_DNA"/>
</dbReference>
<dbReference type="Proteomes" id="UP000654947">
    <property type="component" value="Unassembled WGS sequence"/>
</dbReference>
<organism evidence="7 8">
    <name type="scientific">Nocardiopsis kunsanensis</name>
    <dbReference type="NCBI Taxonomy" id="141693"/>
    <lineage>
        <taxon>Bacteria</taxon>
        <taxon>Bacillati</taxon>
        <taxon>Actinomycetota</taxon>
        <taxon>Actinomycetes</taxon>
        <taxon>Streptosporangiales</taxon>
        <taxon>Nocardiopsidaceae</taxon>
        <taxon>Nocardiopsis</taxon>
    </lineage>
</organism>
<keyword evidence="5 6" id="KW-0472">Membrane</keyword>
<feature type="transmembrane region" description="Helical" evidence="6">
    <location>
        <begin position="203"/>
        <end position="227"/>
    </location>
</feature>
<dbReference type="GO" id="GO:0005886">
    <property type="term" value="C:plasma membrane"/>
    <property type="evidence" value="ECO:0007669"/>
    <property type="project" value="UniProtKB-SubCell"/>
</dbReference>
<evidence type="ECO:0000313" key="8">
    <source>
        <dbReference type="Proteomes" id="UP000654947"/>
    </source>
</evidence>
<feature type="transmembrane region" description="Helical" evidence="6">
    <location>
        <begin position="239"/>
        <end position="260"/>
    </location>
</feature>
<dbReference type="InterPro" id="IPR017039">
    <property type="entry name" value="Virul_fac_BrkB"/>
</dbReference>
<gene>
    <name evidence="7" type="ORF">GCM10007147_09900</name>
</gene>